<feature type="domain" description="NADH:quinone oxidoreductase/Mrp antiporter transmembrane" evidence="7">
    <location>
        <begin position="147"/>
        <end position="442"/>
    </location>
</feature>
<accession>A0A2A7N974</accession>
<dbReference type="GO" id="GO:0005886">
    <property type="term" value="C:plasma membrane"/>
    <property type="evidence" value="ECO:0007669"/>
    <property type="project" value="UniProtKB-SubCell"/>
</dbReference>
<evidence type="ECO:0000256" key="2">
    <source>
        <dbReference type="ARBA" id="ARBA00022692"/>
    </source>
</evidence>
<reference evidence="9 10" key="1">
    <citation type="submission" date="2017-10" db="EMBL/GenBank/DDBJ databases">
        <title>The new phylogeny of genus Mycobacterium.</title>
        <authorList>
            <person name="Tortoli E."/>
            <person name="Trovato A."/>
            <person name="Cirillo D.M."/>
        </authorList>
    </citation>
    <scope>NUCLEOTIDE SEQUENCE [LARGE SCALE GENOMIC DNA]</scope>
    <source>
        <strain evidence="9 10">CCUG37673</strain>
    </source>
</reference>
<proteinExistence type="inferred from homology"/>
<sequence length="506" mass="52217">MNLQAPNVEYGLLSPMLIIFGAAIAGVLVEAFVSRNRCYPVQLALSSAALGAAFLAVCLLRDHHGSAVMGSVTIDGPTLFLQAVILLTALLALAPIAESRLTAFAASASSVPGSAVERASIQAGSAQTEVFPFYLLAVGGLLLFPASADLLTIFVALEVLSLPLYLMCALARHRRLLSHEAALKYFLLGALSSALFLYGLALLYGHAGTLSLTGIAEALARTDQHSALAVAGVALLTAGLLFKIGAVPFHFWVPDVYQGAPTPVTGFMAAATKLAAFGAMLRIFSVALPTLTIDWRPVLWTIAALTMVLAALLTVAQTDIKRLLAYSSVANVGFLLLGVSAGGAGLTSTLFYLTAYGFSTIGAFATVYLIRGDDGREETDTRRWAGLGRRSPALSAAMAVYLLGIAGIPLTSGFVSKVAIFQAAASDGAMALVVVGALSSAIAAYAYARVIVRMFFSEPTPQTPLPAAPARSTATVVGVAAAVTVLLGITPQPVLAIAGSVGEFLG</sequence>
<evidence type="ECO:0000256" key="5">
    <source>
        <dbReference type="HAMAP-Rule" id="MF_00445"/>
    </source>
</evidence>
<evidence type="ECO:0000256" key="4">
    <source>
        <dbReference type="ARBA" id="ARBA00023136"/>
    </source>
</evidence>
<dbReference type="GO" id="GO:0008137">
    <property type="term" value="F:NADH dehydrogenase (ubiquinone) activity"/>
    <property type="evidence" value="ECO:0007669"/>
    <property type="project" value="InterPro"/>
</dbReference>
<evidence type="ECO:0000313" key="11">
    <source>
        <dbReference type="Proteomes" id="UP000465302"/>
    </source>
</evidence>
<reference evidence="8" key="3">
    <citation type="submission" date="2020-02" db="EMBL/GenBank/DDBJ databases">
        <authorList>
            <person name="Matsumoto Y."/>
            <person name="Motooka D."/>
            <person name="Nakamura S."/>
        </authorList>
    </citation>
    <scope>NUCLEOTIDE SEQUENCE</scope>
    <source>
        <strain evidence="8">JCM 6377</strain>
    </source>
</reference>
<dbReference type="InterPro" id="IPR001750">
    <property type="entry name" value="ND/Mrp_TM"/>
</dbReference>
<keyword evidence="3 5" id="KW-1133">Transmembrane helix</keyword>
<evidence type="ECO:0000313" key="9">
    <source>
        <dbReference type="EMBL" id="PEG40267.1"/>
    </source>
</evidence>
<dbReference type="Pfam" id="PF00361">
    <property type="entry name" value="Proton_antipo_M"/>
    <property type="match status" value="1"/>
</dbReference>
<name>A0A2A7N974_MYCAG</name>
<feature type="transmembrane region" description="Helical" evidence="5">
    <location>
        <begin position="79"/>
        <end position="97"/>
    </location>
</feature>
<protein>
    <recommendedName>
        <fullName evidence="5">NADH-quinone oxidoreductase subunit N</fullName>
        <ecNumber evidence="5">7.1.1.-</ecNumber>
    </recommendedName>
    <alternativeName>
        <fullName evidence="5">NADH dehydrogenase I subunit N</fullName>
    </alternativeName>
    <alternativeName>
        <fullName evidence="5">NDH-1 subunit N</fullName>
    </alternativeName>
</protein>
<keyword evidence="10" id="KW-1185">Reference proteome</keyword>
<keyword evidence="5" id="KW-0874">Quinone</keyword>
<gene>
    <name evidence="8" type="primary">nuoN_3</name>
    <name evidence="5" type="synonym">nuoN</name>
    <name evidence="9" type="ORF">CQY20_08510</name>
    <name evidence="8" type="ORF">MAGR_71100</name>
</gene>
<feature type="transmembrane region" description="Helical" evidence="5">
    <location>
        <begin position="130"/>
        <end position="147"/>
    </location>
</feature>
<dbReference type="NCBIfam" id="TIGR01770">
    <property type="entry name" value="NDH_I_N"/>
    <property type="match status" value="1"/>
</dbReference>
<feature type="transmembrane region" description="Helical" evidence="5">
    <location>
        <begin position="227"/>
        <end position="253"/>
    </location>
</feature>
<feature type="transmembrane region" description="Helical" evidence="5">
    <location>
        <begin position="298"/>
        <end position="316"/>
    </location>
</feature>
<dbReference type="RefSeq" id="WP_097939631.1">
    <property type="nucleotide sequence ID" value="NZ_BLKS01000004.1"/>
</dbReference>
<keyword evidence="4 5" id="KW-0472">Membrane</keyword>
<evidence type="ECO:0000313" key="10">
    <source>
        <dbReference type="Proteomes" id="UP000220914"/>
    </source>
</evidence>
<keyword evidence="5" id="KW-0813">Transport</keyword>
<feature type="transmembrane region" description="Helical" evidence="5">
    <location>
        <begin position="12"/>
        <end position="33"/>
    </location>
</feature>
<organism evidence="9 10">
    <name type="scientific">Mycolicibacterium agri</name>
    <name type="common">Mycobacterium agri</name>
    <dbReference type="NCBI Taxonomy" id="36811"/>
    <lineage>
        <taxon>Bacteria</taxon>
        <taxon>Bacillati</taxon>
        <taxon>Actinomycetota</taxon>
        <taxon>Actinomycetes</taxon>
        <taxon>Mycobacteriales</taxon>
        <taxon>Mycobacteriaceae</taxon>
        <taxon>Mycolicibacterium</taxon>
    </lineage>
</organism>
<dbReference type="Proteomes" id="UP000220914">
    <property type="component" value="Unassembled WGS sequence"/>
</dbReference>
<keyword evidence="5" id="KW-0520">NAD</keyword>
<dbReference type="EMBL" id="BLKS01000004">
    <property type="protein sequence ID" value="GFG55669.1"/>
    <property type="molecule type" value="Genomic_DNA"/>
</dbReference>
<dbReference type="PANTHER" id="PTHR22773">
    <property type="entry name" value="NADH DEHYDROGENASE"/>
    <property type="match status" value="1"/>
</dbReference>
<evidence type="ECO:0000256" key="3">
    <source>
        <dbReference type="ARBA" id="ARBA00022989"/>
    </source>
</evidence>
<evidence type="ECO:0000259" key="7">
    <source>
        <dbReference type="Pfam" id="PF00361"/>
    </source>
</evidence>
<dbReference type="OrthoDB" id="9811718at2"/>
<feature type="transmembrane region" description="Helical" evidence="5">
    <location>
        <begin position="153"/>
        <end position="171"/>
    </location>
</feature>
<feature type="transmembrane region" description="Helical" evidence="5">
    <location>
        <begin position="350"/>
        <end position="370"/>
    </location>
</feature>
<comment type="caution">
    <text evidence="9">The sequence shown here is derived from an EMBL/GenBank/DDBJ whole genome shotgun (WGS) entry which is preliminary data.</text>
</comment>
<keyword evidence="5" id="KW-1003">Cell membrane</keyword>
<reference evidence="8 11" key="2">
    <citation type="journal article" date="2019" name="Emerg. Microbes Infect.">
        <title>Comprehensive subspecies identification of 175 nontuberculous mycobacteria species based on 7547 genomic profiles.</title>
        <authorList>
            <person name="Matsumoto Y."/>
            <person name="Kinjo T."/>
            <person name="Motooka D."/>
            <person name="Nabeya D."/>
            <person name="Jung N."/>
            <person name="Uechi K."/>
            <person name="Horii T."/>
            <person name="Iida T."/>
            <person name="Fujita J."/>
            <person name="Nakamura S."/>
        </authorList>
    </citation>
    <scope>NUCLEOTIDE SEQUENCE [LARGE SCALE GENOMIC DNA]</scope>
    <source>
        <strain evidence="8 11">JCM 6377</strain>
    </source>
</reference>
<feature type="transmembrane region" description="Helical" evidence="5">
    <location>
        <begin position="40"/>
        <end position="59"/>
    </location>
</feature>
<dbReference type="GO" id="GO:0012505">
    <property type="term" value="C:endomembrane system"/>
    <property type="evidence" value="ECO:0007669"/>
    <property type="project" value="UniProtKB-SubCell"/>
</dbReference>
<dbReference type="AlphaFoldDB" id="A0A2A7N974"/>
<comment type="function">
    <text evidence="5">NDH-1 shuttles electrons from NADH, via FMN and iron-sulfur (Fe-S) centers, to quinones in the respiratory chain. The immediate electron acceptor for the enzyme in this species is believed to be a menaquinone. Couples the redox reaction to proton translocation (for every two electrons transferred, four hydrogen ions are translocated across the cytoplasmic membrane), and thus conserves the redox energy in a proton gradient.</text>
</comment>
<evidence type="ECO:0000313" key="8">
    <source>
        <dbReference type="EMBL" id="GFG55669.1"/>
    </source>
</evidence>
<dbReference type="HAMAP" id="MF_00445">
    <property type="entry name" value="NDH1_NuoN_1"/>
    <property type="match status" value="1"/>
</dbReference>
<dbReference type="NCBIfam" id="NF004441">
    <property type="entry name" value="PRK05777.1-4"/>
    <property type="match status" value="1"/>
</dbReference>
<evidence type="ECO:0000256" key="6">
    <source>
        <dbReference type="RuleBase" id="RU000320"/>
    </source>
</evidence>
<feature type="transmembrane region" description="Helical" evidence="5">
    <location>
        <begin position="430"/>
        <end position="448"/>
    </location>
</feature>
<dbReference type="EC" id="7.1.1.-" evidence="5"/>
<keyword evidence="2 5" id="KW-0812">Transmembrane</keyword>
<feature type="transmembrane region" description="Helical" evidence="5">
    <location>
        <begin position="391"/>
        <end position="410"/>
    </location>
</feature>
<comment type="subcellular location">
    <subcellularLocation>
        <location evidence="5">Cell membrane</location>
        <topology evidence="5">Multi-pass membrane protein</topology>
    </subcellularLocation>
    <subcellularLocation>
        <location evidence="1">Endomembrane system</location>
        <topology evidence="1">Multi-pass membrane protein</topology>
    </subcellularLocation>
    <subcellularLocation>
        <location evidence="6">Membrane</location>
        <topology evidence="6">Multi-pass membrane protein</topology>
    </subcellularLocation>
</comment>
<feature type="transmembrane region" description="Helical" evidence="5">
    <location>
        <begin position="323"/>
        <end position="344"/>
    </location>
</feature>
<comment type="subunit">
    <text evidence="5">NDH-1 is composed of 14 different subunits. Subunits NuoA, H, J, K, L, M, N constitute the membrane sector of the complex.</text>
</comment>
<keyword evidence="5" id="KW-1278">Translocase</keyword>
<dbReference type="GO" id="GO:0048038">
    <property type="term" value="F:quinone binding"/>
    <property type="evidence" value="ECO:0007669"/>
    <property type="project" value="UniProtKB-KW"/>
</dbReference>
<dbReference type="GO" id="GO:0050136">
    <property type="term" value="F:NADH dehydrogenase (quinone) (non-electrogenic) activity"/>
    <property type="evidence" value="ECO:0007669"/>
    <property type="project" value="UniProtKB-UniRule"/>
</dbReference>
<comment type="similarity">
    <text evidence="5">Belongs to the complex I subunit 2 family.</text>
</comment>
<dbReference type="InterPro" id="IPR010096">
    <property type="entry name" value="NADH-Q_OxRdtase_suN/2"/>
</dbReference>
<dbReference type="EMBL" id="PDCP01000011">
    <property type="protein sequence ID" value="PEG40267.1"/>
    <property type="molecule type" value="Genomic_DNA"/>
</dbReference>
<dbReference type="GO" id="GO:0042773">
    <property type="term" value="P:ATP synthesis coupled electron transport"/>
    <property type="evidence" value="ECO:0007669"/>
    <property type="project" value="InterPro"/>
</dbReference>
<comment type="catalytic activity">
    <reaction evidence="5">
        <text>a quinone + NADH + 5 H(+)(in) = a quinol + NAD(+) + 4 H(+)(out)</text>
        <dbReference type="Rhea" id="RHEA:57888"/>
        <dbReference type="ChEBI" id="CHEBI:15378"/>
        <dbReference type="ChEBI" id="CHEBI:24646"/>
        <dbReference type="ChEBI" id="CHEBI:57540"/>
        <dbReference type="ChEBI" id="CHEBI:57945"/>
        <dbReference type="ChEBI" id="CHEBI:132124"/>
    </reaction>
</comment>
<feature type="transmembrane region" description="Helical" evidence="5">
    <location>
        <begin position="183"/>
        <end position="207"/>
    </location>
</feature>
<evidence type="ECO:0000256" key="1">
    <source>
        <dbReference type="ARBA" id="ARBA00004127"/>
    </source>
</evidence>
<dbReference type="Proteomes" id="UP000465302">
    <property type="component" value="Unassembled WGS sequence"/>
</dbReference>